<dbReference type="PANTHER" id="PTHR33434">
    <property type="entry name" value="DEGV DOMAIN-CONTAINING PROTEIN DR_1986-RELATED"/>
    <property type="match status" value="1"/>
</dbReference>
<keyword evidence="3" id="KW-1185">Reference proteome</keyword>
<dbReference type="InterPro" id="IPR003797">
    <property type="entry name" value="DegV"/>
</dbReference>
<name>A0ABV1II61_9ACTN</name>
<sequence length="316" mass="33418">MTDTAVGEKSFGIVCDSGCDLTPAQLGRLGVALVPHHVSAGQQSWLDRVDVSDDDALERMGVRGTDAVVEEAGADELLAAYQRLVDEGCKTIVSVHSAEALSAMCGRAREAAARLGDATRVEVLDTGTASIGTGIVVERLSAMRAAGVPLADALSAAREIAANVRLMFIPASTSRLVRRRARSRHSGLVSRASMLRVRLVGERGLFLVSRGEVTQTVRSTDIADLCGRIAHAMSAVAHAEGPLDYVELYGCDRKALRPLEKPLDTNEFEAERMGATRVSPSNVGFVGKPAVGVAFVPDSLFERVGANQPTDVPAND</sequence>
<organism evidence="2 3">
    <name type="scientific">Paratractidigestivibacter faecalis</name>
    <dbReference type="NCBI Taxonomy" id="2292441"/>
    <lineage>
        <taxon>Bacteria</taxon>
        <taxon>Bacillati</taxon>
        <taxon>Actinomycetota</taxon>
        <taxon>Coriobacteriia</taxon>
        <taxon>Coriobacteriales</taxon>
        <taxon>Atopobiaceae</taxon>
        <taxon>Paratractidigestivibacter</taxon>
    </lineage>
</organism>
<accession>A0ABV1II61</accession>
<dbReference type="EMBL" id="JBBNGS010000017">
    <property type="protein sequence ID" value="MEQ2638344.1"/>
    <property type="molecule type" value="Genomic_DNA"/>
</dbReference>
<evidence type="ECO:0000256" key="1">
    <source>
        <dbReference type="ARBA" id="ARBA00023121"/>
    </source>
</evidence>
<dbReference type="SUPFAM" id="SSF82549">
    <property type="entry name" value="DAK1/DegV-like"/>
    <property type="match status" value="1"/>
</dbReference>
<dbReference type="Proteomes" id="UP001478817">
    <property type="component" value="Unassembled WGS sequence"/>
</dbReference>
<dbReference type="Pfam" id="PF02645">
    <property type="entry name" value="DegV"/>
    <property type="match status" value="1"/>
</dbReference>
<evidence type="ECO:0000313" key="3">
    <source>
        <dbReference type="Proteomes" id="UP001478817"/>
    </source>
</evidence>
<dbReference type="InterPro" id="IPR050270">
    <property type="entry name" value="DegV_domain_contain"/>
</dbReference>
<gene>
    <name evidence="2" type="ORF">AAAT05_08320</name>
</gene>
<dbReference type="Gene3D" id="3.40.50.10170">
    <property type="match status" value="1"/>
</dbReference>
<keyword evidence="1" id="KW-0446">Lipid-binding</keyword>
<dbReference type="PROSITE" id="PS51482">
    <property type="entry name" value="DEGV"/>
    <property type="match status" value="1"/>
</dbReference>
<dbReference type="PANTHER" id="PTHR33434:SF2">
    <property type="entry name" value="FATTY ACID-BINDING PROTEIN TM_1468"/>
    <property type="match status" value="1"/>
</dbReference>
<dbReference type="RefSeq" id="WP_349183028.1">
    <property type="nucleotide sequence ID" value="NZ_JBBNGS010000017.1"/>
</dbReference>
<proteinExistence type="predicted"/>
<protein>
    <submittedName>
        <fullName evidence="2">DegV family protein</fullName>
    </submittedName>
</protein>
<evidence type="ECO:0000313" key="2">
    <source>
        <dbReference type="EMBL" id="MEQ2638344.1"/>
    </source>
</evidence>
<comment type="caution">
    <text evidence="2">The sequence shown here is derived from an EMBL/GenBank/DDBJ whole genome shotgun (WGS) entry which is preliminary data.</text>
</comment>
<reference evidence="2 3" key="1">
    <citation type="submission" date="2024-04" db="EMBL/GenBank/DDBJ databases">
        <title>Human intestinal bacterial collection.</title>
        <authorList>
            <person name="Pauvert C."/>
            <person name="Hitch T.C.A."/>
            <person name="Clavel T."/>
        </authorList>
    </citation>
    <scope>NUCLEOTIDE SEQUENCE [LARGE SCALE GENOMIC DNA]</scope>
    <source>
        <strain evidence="2 3">CLA-AA-H197</strain>
    </source>
</reference>